<dbReference type="RefSeq" id="WP_217452329.1">
    <property type="nucleotide sequence ID" value="NZ_JABFCR010000075.1"/>
</dbReference>
<dbReference type="EMBL" id="JABFCR010000075">
    <property type="protein sequence ID" value="NNU34872.1"/>
    <property type="molecule type" value="Genomic_DNA"/>
</dbReference>
<evidence type="ECO:0000313" key="2">
    <source>
        <dbReference type="Proteomes" id="UP000566071"/>
    </source>
</evidence>
<protein>
    <submittedName>
        <fullName evidence="1">Uncharacterized protein</fullName>
    </submittedName>
</protein>
<name>A0ABX1W3S1_9SPHI</name>
<evidence type="ECO:0000313" key="1">
    <source>
        <dbReference type="EMBL" id="NNU34872.1"/>
    </source>
</evidence>
<reference evidence="1 2" key="1">
    <citation type="submission" date="2020-05" db="EMBL/GenBank/DDBJ databases">
        <authorList>
            <person name="Khan S.A."/>
            <person name="Jeon C.O."/>
            <person name="Chun B.H."/>
        </authorList>
    </citation>
    <scope>NUCLEOTIDE SEQUENCE [LARGE SCALE GENOMIC DNA]</scope>
    <source>
        <strain evidence="1 2">S1162</strain>
    </source>
</reference>
<dbReference type="Proteomes" id="UP000566071">
    <property type="component" value="Unassembled WGS sequence"/>
</dbReference>
<feature type="non-terminal residue" evidence="1">
    <location>
        <position position="96"/>
    </location>
</feature>
<accession>A0ABX1W3S1</accession>
<organism evidence="1 2">
    <name type="scientific">Mucilaginibacter humi</name>
    <dbReference type="NCBI Taxonomy" id="2732510"/>
    <lineage>
        <taxon>Bacteria</taxon>
        <taxon>Pseudomonadati</taxon>
        <taxon>Bacteroidota</taxon>
        <taxon>Sphingobacteriia</taxon>
        <taxon>Sphingobacteriales</taxon>
        <taxon>Sphingobacteriaceae</taxon>
        <taxon>Mucilaginibacter</taxon>
    </lineage>
</organism>
<gene>
    <name evidence="1" type="ORF">HK413_13930</name>
</gene>
<dbReference type="Pfam" id="PF20420">
    <property type="entry name" value="DUF6702"/>
    <property type="match status" value="1"/>
</dbReference>
<dbReference type="InterPro" id="IPR046525">
    <property type="entry name" value="DUF6702"/>
</dbReference>
<proteinExistence type="predicted"/>
<sequence length="96" mass="10873">MHAAMDVLVKNYMAQNVHIKTTAAALGFNYIGFELDKEAVNVYFESDKTPIPKKIDAEITLLRNLYTDQMNIVHMTVNGIRKSGKLDYPDKKIAQV</sequence>
<comment type="caution">
    <text evidence="1">The sequence shown here is derived from an EMBL/GenBank/DDBJ whole genome shotgun (WGS) entry which is preliminary data.</text>
</comment>
<keyword evidence="2" id="KW-1185">Reference proteome</keyword>